<evidence type="ECO:0000256" key="4">
    <source>
        <dbReference type="SAM" id="MobiDB-lite"/>
    </source>
</evidence>
<feature type="compositionally biased region" description="Basic and acidic residues" evidence="4">
    <location>
        <begin position="774"/>
        <end position="784"/>
    </location>
</feature>
<evidence type="ECO:0000256" key="1">
    <source>
        <dbReference type="ARBA" id="ARBA00022723"/>
    </source>
</evidence>
<dbReference type="GO" id="GO:0071011">
    <property type="term" value="C:precatalytic spliceosome"/>
    <property type="evidence" value="ECO:0007669"/>
    <property type="project" value="TreeGrafter"/>
</dbReference>
<dbReference type="Pfam" id="PF12171">
    <property type="entry name" value="zf-C2H2_jaz"/>
    <property type="match status" value="1"/>
</dbReference>
<dbReference type="InterPro" id="IPR043519">
    <property type="entry name" value="NT_sf"/>
</dbReference>
<feature type="domain" description="DZF" evidence="5">
    <location>
        <begin position="672"/>
        <end position="1105"/>
    </location>
</feature>
<dbReference type="InterPro" id="IPR013087">
    <property type="entry name" value="Znf_C2H2_type"/>
</dbReference>
<feature type="compositionally biased region" description="Basic and acidic residues" evidence="4">
    <location>
        <begin position="1090"/>
        <end position="1103"/>
    </location>
</feature>
<feature type="compositionally biased region" description="Low complexity" evidence="4">
    <location>
        <begin position="500"/>
        <end position="509"/>
    </location>
</feature>
<dbReference type="Gene3D" id="3.30.160.60">
    <property type="entry name" value="Classic Zinc Finger"/>
    <property type="match status" value="3"/>
</dbReference>
<sequence>MAANNYFNYGGTQYAAANASYQPSQQPYAMPSATGASTAAASYSSQRSAYDAGAYQTTAKPVTYASTITVSCESQGVGVTYDSSKTFYQQAASAASAVAATTTQGAASVASSPDFQNWQQANFNARHNNAAALAAVQGGANKAAYGTNYTGVPTTRQLTVPPISAKGQANSNSTPYSAQYASPQSSATNYHYSNTATTNKVAAGTIGQPPKKPVSPYQQKPGVSMAGNSNMSSQGNVAANYGGGNAVNSGITATAYAHVSAIPYTNATNAMYSNATPSNRPKGNQAGVATSNSSAAYSNPYDAALFNAAATMFMNQNPRGGSKAGGNYKPRPGLGSNPKLRNFRPPKPQQLHYCDACKISCAGPSAYHDHLQGQKHKKKVAKAKPEPVKGKPPAGGNLPVFICELCDIECTAADAYAAHLRGAKHTKVVKLHTRLGKPIPPPDPKASAAIAALNAQEEKAKASNGAISSAVTISAAPTVKAPTTPRITFVAAGNSAAASTTTAISATASKPEDRLDDSTEDDKKDNDLLIDDRPAVGSEYIEEEKDATGKLISFNCKLCECKFSDPNAKEMHMKGRKHRLQFKKKVDPKLKVEMKPNNFKHKRNEKWKKQAEKPKEIRKKDFRYDEEMKDYVDWCRKPGPSVNVPGVMPQGMRLPLMRSTPRPLMMGPGLSRLSAAAPAQPPMFMLGPSPLQQRKPDSFEDRYVLSRHKAIYPSDVELQNIQMVVGHVEKALKLVSDCMLNEIEEKLIKEEEVKTEAADEPTENENENDDSAADDSRMSKEDSRGSLRELTGVLRVGIIAKCLILSGDDSLDLVMLCSKKPTLTLLTKVVSLLPEQLKEVCKDAEYTVTAKPADAAIVITTRPQDEEAKPLIVTVTLTSTVIREEIMAVSEKILKEENAENDDETASGDGSKVPKEISPDPPDVLSKTKCLEALAALRHAKWFQARAATIPSCLIIIRILRDLCRRVPTWMPFNSWAMELLCEKVLSTTSMGLSPGDGLRRVFECISSGILLPHGPGLLDPCEKDPVDAAAYLTPQQREDITESAQVALRLIAFRQIHKVLGMEPLPPLPKFRSKQPNRKRRRENSAGGRNEEVDGKKDKKEDDDHDEKENENENEDEFGEERMETTEPSASK</sequence>
<dbReference type="AlphaFoldDB" id="A0AAN9XY28"/>
<dbReference type="PANTHER" id="PTHR45762">
    <property type="entry name" value="ZINC FINGER RNA-BINDING PROTEIN"/>
    <property type="match status" value="1"/>
</dbReference>
<dbReference type="Pfam" id="PF07528">
    <property type="entry name" value="DZF_N"/>
    <property type="match status" value="1"/>
</dbReference>
<feature type="compositionally biased region" description="Basic and acidic residues" evidence="4">
    <location>
        <begin position="510"/>
        <end position="530"/>
    </location>
</feature>
<dbReference type="FunFam" id="1.10.1410.40:FF:000001">
    <property type="entry name" value="interleukin enhancer-binding factor 3 isoform X1"/>
    <property type="match status" value="1"/>
</dbReference>
<dbReference type="Gene3D" id="1.10.1410.40">
    <property type="match status" value="1"/>
</dbReference>
<feature type="compositionally biased region" description="Basic residues" evidence="4">
    <location>
        <begin position="1072"/>
        <end position="1083"/>
    </location>
</feature>
<dbReference type="InterPro" id="IPR022755">
    <property type="entry name" value="Znf_C2H2_jaz"/>
</dbReference>
<protein>
    <recommendedName>
        <fullName evidence="5">DZF domain-containing protein</fullName>
    </recommendedName>
</protein>
<evidence type="ECO:0000256" key="3">
    <source>
        <dbReference type="ARBA" id="ARBA00022833"/>
    </source>
</evidence>
<dbReference type="PROSITE" id="PS00028">
    <property type="entry name" value="ZINC_FINGER_C2H2_1"/>
    <property type="match status" value="2"/>
</dbReference>
<keyword evidence="7" id="KW-1185">Reference proteome</keyword>
<evidence type="ECO:0000313" key="6">
    <source>
        <dbReference type="EMBL" id="KAK7573734.1"/>
    </source>
</evidence>
<reference evidence="6 7" key="1">
    <citation type="submission" date="2024-03" db="EMBL/GenBank/DDBJ databases">
        <title>Adaptation during the transition from Ophiocordyceps entomopathogen to insect associate is accompanied by gene loss and intensified selection.</title>
        <authorList>
            <person name="Ward C.M."/>
            <person name="Onetto C.A."/>
            <person name="Borneman A.R."/>
        </authorList>
    </citation>
    <scope>NUCLEOTIDE SEQUENCE [LARGE SCALE GENOMIC DNA]</scope>
    <source>
        <strain evidence="6">AWRI1</strain>
        <tissue evidence="6">Single Adult Female</tissue>
    </source>
</reference>
<dbReference type="SMART" id="SM00451">
    <property type="entry name" value="ZnF_U1"/>
    <property type="match status" value="3"/>
</dbReference>
<name>A0AAN9XY28_9HEMI</name>
<dbReference type="SUPFAM" id="SSF57667">
    <property type="entry name" value="beta-beta-alpha zinc fingers"/>
    <property type="match status" value="3"/>
</dbReference>
<feature type="region of interest" description="Disordered" evidence="4">
    <location>
        <begin position="500"/>
        <end position="530"/>
    </location>
</feature>
<dbReference type="PROSITE" id="PS51703">
    <property type="entry name" value="DZF"/>
    <property type="match status" value="1"/>
</dbReference>
<dbReference type="EMBL" id="JBBCAQ010000037">
    <property type="protein sequence ID" value="KAK7573734.1"/>
    <property type="molecule type" value="Genomic_DNA"/>
</dbReference>
<feature type="compositionally biased region" description="Acidic residues" evidence="4">
    <location>
        <begin position="758"/>
        <end position="773"/>
    </location>
</feature>
<keyword evidence="1" id="KW-0479">Metal-binding</keyword>
<keyword evidence="3" id="KW-0862">Zinc</keyword>
<evidence type="ECO:0000256" key="2">
    <source>
        <dbReference type="ARBA" id="ARBA00022771"/>
    </source>
</evidence>
<dbReference type="PANTHER" id="PTHR45762:SF3">
    <property type="entry name" value="ZINC-FINGER PROTEIN AT 72D, ISOFORM B"/>
    <property type="match status" value="1"/>
</dbReference>
<organism evidence="6 7">
    <name type="scientific">Parthenolecanium corni</name>
    <dbReference type="NCBI Taxonomy" id="536013"/>
    <lineage>
        <taxon>Eukaryota</taxon>
        <taxon>Metazoa</taxon>
        <taxon>Ecdysozoa</taxon>
        <taxon>Arthropoda</taxon>
        <taxon>Hexapoda</taxon>
        <taxon>Insecta</taxon>
        <taxon>Pterygota</taxon>
        <taxon>Neoptera</taxon>
        <taxon>Paraneoptera</taxon>
        <taxon>Hemiptera</taxon>
        <taxon>Sternorrhyncha</taxon>
        <taxon>Coccoidea</taxon>
        <taxon>Coccidae</taxon>
        <taxon>Parthenolecanium</taxon>
    </lineage>
</organism>
<dbReference type="InterPro" id="IPR036236">
    <property type="entry name" value="Znf_C2H2_sf"/>
</dbReference>
<dbReference type="InterPro" id="IPR003604">
    <property type="entry name" value="Matrin/U1-like-C_Znf_C2H2"/>
</dbReference>
<feature type="compositionally biased region" description="Acidic residues" evidence="4">
    <location>
        <begin position="1104"/>
        <end position="1120"/>
    </location>
</feature>
<evidence type="ECO:0000259" key="5">
    <source>
        <dbReference type="PROSITE" id="PS51703"/>
    </source>
</evidence>
<evidence type="ECO:0000313" key="7">
    <source>
        <dbReference type="Proteomes" id="UP001367676"/>
    </source>
</evidence>
<feature type="region of interest" description="Disordered" evidence="4">
    <location>
        <begin position="751"/>
        <end position="784"/>
    </location>
</feature>
<feature type="region of interest" description="Disordered" evidence="4">
    <location>
        <begin position="1065"/>
        <end position="1133"/>
    </location>
</feature>
<feature type="region of interest" description="Disordered" evidence="4">
    <location>
        <begin position="318"/>
        <end position="344"/>
    </location>
</feature>
<dbReference type="Pfam" id="PF12874">
    <property type="entry name" value="zf-met"/>
    <property type="match status" value="2"/>
</dbReference>
<feature type="region of interest" description="Disordered" evidence="4">
    <location>
        <begin position="897"/>
        <end position="922"/>
    </location>
</feature>
<dbReference type="InterPro" id="IPR049401">
    <property type="entry name" value="DZF_dom_N"/>
</dbReference>
<dbReference type="GO" id="GO:0003727">
    <property type="term" value="F:single-stranded RNA binding"/>
    <property type="evidence" value="ECO:0007669"/>
    <property type="project" value="TreeGrafter"/>
</dbReference>
<accession>A0AAN9XY28</accession>
<dbReference type="Proteomes" id="UP001367676">
    <property type="component" value="Unassembled WGS sequence"/>
</dbReference>
<dbReference type="Pfam" id="PF20965">
    <property type="entry name" value="DZF_C"/>
    <property type="match status" value="1"/>
</dbReference>
<proteinExistence type="predicted"/>
<keyword evidence="2" id="KW-0863">Zinc-finger</keyword>
<dbReference type="SMART" id="SM00572">
    <property type="entry name" value="DZF"/>
    <property type="match status" value="1"/>
</dbReference>
<gene>
    <name evidence="6" type="ORF">V9T40_010925</name>
</gene>
<dbReference type="InterPro" id="IPR049402">
    <property type="entry name" value="DZF_dom_C"/>
</dbReference>
<dbReference type="SMART" id="SM00355">
    <property type="entry name" value="ZnF_C2H2"/>
    <property type="match status" value="3"/>
</dbReference>
<dbReference type="Gene3D" id="3.30.460.10">
    <property type="entry name" value="Beta Polymerase, domain 2"/>
    <property type="match status" value="1"/>
</dbReference>
<dbReference type="InterPro" id="IPR006561">
    <property type="entry name" value="DZF_dom"/>
</dbReference>
<dbReference type="GO" id="GO:0008270">
    <property type="term" value="F:zinc ion binding"/>
    <property type="evidence" value="ECO:0007669"/>
    <property type="project" value="UniProtKB-KW"/>
</dbReference>
<dbReference type="GO" id="GO:0003725">
    <property type="term" value="F:double-stranded RNA binding"/>
    <property type="evidence" value="ECO:0007669"/>
    <property type="project" value="TreeGrafter"/>
</dbReference>
<comment type="caution">
    <text evidence="6">The sequence shown here is derived from an EMBL/GenBank/DDBJ whole genome shotgun (WGS) entry which is preliminary data.</text>
</comment>